<organism evidence="1 2">
    <name type="scientific">Citrobacter freundii</name>
    <dbReference type="NCBI Taxonomy" id="546"/>
    <lineage>
        <taxon>Bacteria</taxon>
        <taxon>Pseudomonadati</taxon>
        <taxon>Pseudomonadota</taxon>
        <taxon>Gammaproteobacteria</taxon>
        <taxon>Enterobacterales</taxon>
        <taxon>Enterobacteriaceae</taxon>
        <taxon>Citrobacter</taxon>
        <taxon>Citrobacter freundii complex</taxon>
    </lineage>
</organism>
<reference evidence="1 2" key="1">
    <citation type="submission" date="2020-06" db="EMBL/GenBank/DDBJ databases">
        <title>REHAB project genomes.</title>
        <authorList>
            <person name="Shaw L.P."/>
        </authorList>
    </citation>
    <scope>NUCLEOTIDE SEQUENCE [LARGE SCALE GENOMIC DNA]</scope>
    <source>
        <strain evidence="1 2">RHBSTW-00116</strain>
    </source>
</reference>
<dbReference type="EMBL" id="JABXRI010000001">
    <property type="protein sequence ID" value="MBA8063040.1"/>
    <property type="molecule type" value="Genomic_DNA"/>
</dbReference>
<name>A0A7W3D519_CITFR</name>
<gene>
    <name evidence="1" type="ORF">HV077_11660</name>
</gene>
<proteinExistence type="predicted"/>
<sequence length="65" mass="7363">MYGEHFTLNKFPFSHQRLIDFQPDQGVASALWLSAISVLLFRDIQVKAQVVSCGLVRLKIADVFP</sequence>
<evidence type="ECO:0000313" key="2">
    <source>
        <dbReference type="Proteomes" id="UP000591803"/>
    </source>
</evidence>
<accession>A0A7W3D519</accession>
<evidence type="ECO:0000313" key="1">
    <source>
        <dbReference type="EMBL" id="MBA8063040.1"/>
    </source>
</evidence>
<dbReference type="RefSeq" id="WP_153880200.1">
    <property type="nucleotide sequence ID" value="NZ_CP055466.1"/>
</dbReference>
<protein>
    <submittedName>
        <fullName evidence="1">Uncharacterized protein</fullName>
    </submittedName>
</protein>
<dbReference type="AlphaFoldDB" id="A0A7W3D519"/>
<dbReference type="Proteomes" id="UP000591803">
    <property type="component" value="Unassembled WGS sequence"/>
</dbReference>
<comment type="caution">
    <text evidence="1">The sequence shown here is derived from an EMBL/GenBank/DDBJ whole genome shotgun (WGS) entry which is preliminary data.</text>
</comment>